<proteinExistence type="predicted"/>
<dbReference type="EMBL" id="KB468168">
    <property type="protein sequence ID" value="PCH44630.1"/>
    <property type="molecule type" value="Genomic_DNA"/>
</dbReference>
<dbReference type="AlphaFoldDB" id="A0A2H3JR34"/>
<protein>
    <submittedName>
        <fullName evidence="2">Uncharacterized protein</fullName>
    </submittedName>
</protein>
<feature type="compositionally biased region" description="Low complexity" evidence="1">
    <location>
        <begin position="245"/>
        <end position="257"/>
    </location>
</feature>
<evidence type="ECO:0000256" key="1">
    <source>
        <dbReference type="SAM" id="MobiDB-lite"/>
    </source>
</evidence>
<dbReference type="OrthoDB" id="2553626at2759"/>
<organism evidence="2 3">
    <name type="scientific">Wolfiporia cocos (strain MD-104)</name>
    <name type="common">Brown rot fungus</name>
    <dbReference type="NCBI Taxonomy" id="742152"/>
    <lineage>
        <taxon>Eukaryota</taxon>
        <taxon>Fungi</taxon>
        <taxon>Dikarya</taxon>
        <taxon>Basidiomycota</taxon>
        <taxon>Agaricomycotina</taxon>
        <taxon>Agaricomycetes</taxon>
        <taxon>Polyporales</taxon>
        <taxon>Phaeolaceae</taxon>
        <taxon>Wolfiporia</taxon>
    </lineage>
</organism>
<gene>
    <name evidence="2" type="ORF">WOLCODRAFT_139115</name>
</gene>
<feature type="compositionally biased region" description="Pro residues" evidence="1">
    <location>
        <begin position="162"/>
        <end position="190"/>
    </location>
</feature>
<reference evidence="2 3" key="1">
    <citation type="journal article" date="2012" name="Science">
        <title>The Paleozoic origin of enzymatic lignin decomposition reconstructed from 31 fungal genomes.</title>
        <authorList>
            <person name="Floudas D."/>
            <person name="Binder M."/>
            <person name="Riley R."/>
            <person name="Barry K."/>
            <person name="Blanchette R.A."/>
            <person name="Henrissat B."/>
            <person name="Martinez A.T."/>
            <person name="Otillar R."/>
            <person name="Spatafora J.W."/>
            <person name="Yadav J.S."/>
            <person name="Aerts A."/>
            <person name="Benoit I."/>
            <person name="Boyd A."/>
            <person name="Carlson A."/>
            <person name="Copeland A."/>
            <person name="Coutinho P.M."/>
            <person name="de Vries R.P."/>
            <person name="Ferreira P."/>
            <person name="Findley K."/>
            <person name="Foster B."/>
            <person name="Gaskell J."/>
            <person name="Glotzer D."/>
            <person name="Gorecki P."/>
            <person name="Heitman J."/>
            <person name="Hesse C."/>
            <person name="Hori C."/>
            <person name="Igarashi K."/>
            <person name="Jurgens J.A."/>
            <person name="Kallen N."/>
            <person name="Kersten P."/>
            <person name="Kohler A."/>
            <person name="Kuees U."/>
            <person name="Kumar T.K.A."/>
            <person name="Kuo A."/>
            <person name="LaButti K."/>
            <person name="Larrondo L.F."/>
            <person name="Lindquist E."/>
            <person name="Ling A."/>
            <person name="Lombard V."/>
            <person name="Lucas S."/>
            <person name="Lundell T."/>
            <person name="Martin R."/>
            <person name="McLaughlin D.J."/>
            <person name="Morgenstern I."/>
            <person name="Morin E."/>
            <person name="Murat C."/>
            <person name="Nagy L.G."/>
            <person name="Nolan M."/>
            <person name="Ohm R.A."/>
            <person name="Patyshakuliyeva A."/>
            <person name="Rokas A."/>
            <person name="Ruiz-Duenas F.J."/>
            <person name="Sabat G."/>
            <person name="Salamov A."/>
            <person name="Samejima M."/>
            <person name="Schmutz J."/>
            <person name="Slot J.C."/>
            <person name="St John F."/>
            <person name="Stenlid J."/>
            <person name="Sun H."/>
            <person name="Sun S."/>
            <person name="Syed K."/>
            <person name="Tsang A."/>
            <person name="Wiebenga A."/>
            <person name="Young D."/>
            <person name="Pisabarro A."/>
            <person name="Eastwood D.C."/>
            <person name="Martin F."/>
            <person name="Cullen D."/>
            <person name="Grigoriev I.V."/>
            <person name="Hibbett D.S."/>
        </authorList>
    </citation>
    <scope>NUCLEOTIDE SEQUENCE [LARGE SCALE GENOMIC DNA]</scope>
    <source>
        <strain evidence="2 3">MD-104</strain>
    </source>
</reference>
<evidence type="ECO:0000313" key="2">
    <source>
        <dbReference type="EMBL" id="PCH44630.1"/>
    </source>
</evidence>
<dbReference type="OMA" id="TTQMHAR"/>
<evidence type="ECO:0000313" key="3">
    <source>
        <dbReference type="Proteomes" id="UP000218811"/>
    </source>
</evidence>
<name>A0A2H3JR34_WOLCO</name>
<feature type="compositionally biased region" description="Low complexity" evidence="1">
    <location>
        <begin position="117"/>
        <end position="130"/>
    </location>
</feature>
<dbReference type="Proteomes" id="UP000218811">
    <property type="component" value="Unassembled WGS sequence"/>
</dbReference>
<feature type="compositionally biased region" description="Polar residues" evidence="1">
    <location>
        <begin position="27"/>
        <end position="54"/>
    </location>
</feature>
<accession>A0A2H3JR34</accession>
<feature type="region of interest" description="Disordered" evidence="1">
    <location>
        <begin position="300"/>
        <end position="397"/>
    </location>
</feature>
<dbReference type="STRING" id="742152.A0A2H3JR34"/>
<sequence>MSSEGRLPPLPPRKPSAAAAVPPPRHASQTPHVHRSPTPTLTPAPSILMQQSLHATRVGKSLKEAEHRLEQERRLEVLRSSRAGPSPSPAPVPTPDSRAPSAERAGPALPPRPKVSPPASTASATSVSSARSLEQVARAQVRTRPPPPPPPLSLSARSSPACTPPRPLADLPQDPPPTHPDRGFPPPPGSPRVLRSRSMHYPAPPASARRRRPESVQIAPADVVGVDVPLASPVPQHPLSRHHSLSSTLSGRSRGSQSDGGGSALSEPIANLQKTLAGLHHRTAPKLDSARYKAEAALNPRGFVQHGQPATRWMRQEGEERLMDDVDEGLGQDDDEGLSQDVTGDDSSGPEDEWQGRLRRLQMSEKAANANGASRRVGTERDELKWPVNAEEGWTRL</sequence>
<feature type="region of interest" description="Disordered" evidence="1">
    <location>
        <begin position="1"/>
        <end position="269"/>
    </location>
</feature>
<feature type="compositionally biased region" description="Basic and acidic residues" evidence="1">
    <location>
        <begin position="314"/>
        <end position="324"/>
    </location>
</feature>
<feature type="compositionally biased region" description="Basic and acidic residues" evidence="1">
    <location>
        <begin position="61"/>
        <end position="79"/>
    </location>
</feature>
<feature type="compositionally biased region" description="Acidic residues" evidence="1">
    <location>
        <begin position="325"/>
        <end position="338"/>
    </location>
</feature>
<keyword evidence="3" id="KW-1185">Reference proteome</keyword>